<dbReference type="InterPro" id="IPR037229">
    <property type="entry name" value="Ribosomal_bL35_sf"/>
</dbReference>
<dbReference type="EMBL" id="MJIE01000001">
    <property type="protein sequence ID" value="OLR55473.1"/>
    <property type="molecule type" value="Genomic_DNA"/>
</dbReference>
<dbReference type="Proteomes" id="UP000187404">
    <property type="component" value="Unassembled WGS sequence"/>
</dbReference>
<sequence length="66" mass="7556">MAKCKMKSHRGACKRMKVTGSGKIQRHKAYKSHILTKKTPKRKQGLRKSTVLTSADQKRMLRSMAK</sequence>
<dbReference type="InterPro" id="IPR021137">
    <property type="entry name" value="Ribosomal_bL35-like"/>
</dbReference>
<dbReference type="GO" id="GO:0006412">
    <property type="term" value="P:translation"/>
    <property type="evidence" value="ECO:0007669"/>
    <property type="project" value="UniProtKB-UniRule"/>
</dbReference>
<dbReference type="PANTHER" id="PTHR33343:SF1">
    <property type="entry name" value="LARGE RIBOSOMAL SUBUNIT PROTEIN BL35M"/>
    <property type="match status" value="1"/>
</dbReference>
<keyword evidence="9" id="KW-1185">Reference proteome</keyword>
<dbReference type="OrthoDB" id="47476at2"/>
<accession>A0A1Q9JH08</accession>
<evidence type="ECO:0000313" key="8">
    <source>
        <dbReference type="EMBL" id="OLR55473.1"/>
    </source>
</evidence>
<dbReference type="RefSeq" id="WP_075712468.1">
    <property type="nucleotide sequence ID" value="NZ_MJIE01000001.1"/>
</dbReference>
<comment type="caution">
    <text evidence="8">The sequence shown here is derived from an EMBL/GenBank/DDBJ whole genome shotgun (WGS) entry which is preliminary data.</text>
</comment>
<dbReference type="PANTHER" id="PTHR33343">
    <property type="entry name" value="54S RIBOSOMAL PROTEIN BL35M"/>
    <property type="match status" value="1"/>
</dbReference>
<dbReference type="InterPro" id="IPR001706">
    <property type="entry name" value="Ribosomal_bL35"/>
</dbReference>
<dbReference type="SUPFAM" id="SSF143034">
    <property type="entry name" value="L35p-like"/>
    <property type="match status" value="1"/>
</dbReference>
<name>A0A1Q9JH08_9FIRM</name>
<protein>
    <recommendedName>
        <fullName evidence="4 5">Large ribosomal subunit protein bL35</fullName>
    </recommendedName>
</protein>
<dbReference type="GO" id="GO:0022625">
    <property type="term" value="C:cytosolic large ribosomal subunit"/>
    <property type="evidence" value="ECO:0007669"/>
    <property type="project" value="TreeGrafter"/>
</dbReference>
<organism evidence="8 9">
    <name type="scientific">Hornefia porci</name>
    <dbReference type="NCBI Taxonomy" id="2652292"/>
    <lineage>
        <taxon>Bacteria</taxon>
        <taxon>Bacillati</taxon>
        <taxon>Bacillota</taxon>
        <taxon>Clostridia</taxon>
        <taxon>Peptostreptococcales</taxon>
        <taxon>Anaerovoracaceae</taxon>
        <taxon>Hornefia</taxon>
    </lineage>
</organism>
<evidence type="ECO:0000256" key="1">
    <source>
        <dbReference type="ARBA" id="ARBA00006598"/>
    </source>
</evidence>
<gene>
    <name evidence="5" type="primary">rpmI</name>
    <name evidence="8" type="ORF">BHK98_04970</name>
</gene>
<keyword evidence="2 5" id="KW-0689">Ribosomal protein</keyword>
<evidence type="ECO:0000256" key="2">
    <source>
        <dbReference type="ARBA" id="ARBA00022980"/>
    </source>
</evidence>
<dbReference type="Gene3D" id="4.10.410.60">
    <property type="match status" value="1"/>
</dbReference>
<evidence type="ECO:0000313" key="9">
    <source>
        <dbReference type="Proteomes" id="UP000187404"/>
    </source>
</evidence>
<keyword evidence="3 5" id="KW-0687">Ribonucleoprotein</keyword>
<evidence type="ECO:0000256" key="3">
    <source>
        <dbReference type="ARBA" id="ARBA00023274"/>
    </source>
</evidence>
<dbReference type="FunFam" id="4.10.410.60:FF:000001">
    <property type="entry name" value="50S ribosomal protein L35"/>
    <property type="match status" value="1"/>
</dbReference>
<proteinExistence type="inferred from homology"/>
<dbReference type="STRING" id="1261640.BHK98_04970"/>
<dbReference type="NCBIfam" id="TIGR00001">
    <property type="entry name" value="rpmI_bact"/>
    <property type="match status" value="1"/>
</dbReference>
<evidence type="ECO:0000256" key="4">
    <source>
        <dbReference type="ARBA" id="ARBA00071664"/>
    </source>
</evidence>
<dbReference type="PRINTS" id="PR00064">
    <property type="entry name" value="RIBOSOMALL35"/>
</dbReference>
<dbReference type="GO" id="GO:0003735">
    <property type="term" value="F:structural constituent of ribosome"/>
    <property type="evidence" value="ECO:0007669"/>
    <property type="project" value="InterPro"/>
</dbReference>
<dbReference type="AlphaFoldDB" id="A0A1Q9JH08"/>
<evidence type="ECO:0000256" key="7">
    <source>
        <dbReference type="SAM" id="MobiDB-lite"/>
    </source>
</evidence>
<dbReference type="GeneID" id="303114758"/>
<feature type="region of interest" description="Disordered" evidence="7">
    <location>
        <begin position="39"/>
        <end position="66"/>
    </location>
</feature>
<dbReference type="HAMAP" id="MF_00514">
    <property type="entry name" value="Ribosomal_bL35"/>
    <property type="match status" value="1"/>
</dbReference>
<dbReference type="Pfam" id="PF01632">
    <property type="entry name" value="Ribosomal_L35p"/>
    <property type="match status" value="1"/>
</dbReference>
<evidence type="ECO:0000256" key="5">
    <source>
        <dbReference type="HAMAP-Rule" id="MF_00514"/>
    </source>
</evidence>
<evidence type="ECO:0000256" key="6">
    <source>
        <dbReference type="RuleBase" id="RU000568"/>
    </source>
</evidence>
<comment type="similarity">
    <text evidence="1 5 6">Belongs to the bacterial ribosomal protein bL35 family.</text>
</comment>
<reference evidence="8 9" key="1">
    <citation type="journal article" date="2016" name="Appl. Environ. Microbiol.">
        <title>Function and Phylogeny of Bacterial Butyryl Coenzyme A:Acetate Transferases and Their Diversity in the Proximal Colon of Swine.</title>
        <authorList>
            <person name="Trachsel J."/>
            <person name="Bayles D.O."/>
            <person name="Looft T."/>
            <person name="Levine U.Y."/>
            <person name="Allen H.K."/>
        </authorList>
    </citation>
    <scope>NUCLEOTIDE SEQUENCE [LARGE SCALE GENOMIC DNA]</scope>
    <source>
        <strain evidence="8 9">68-3-10</strain>
    </source>
</reference>